<gene>
    <name evidence="1" type="ORF">PR048_014345</name>
</gene>
<dbReference type="Proteomes" id="UP001159363">
    <property type="component" value="Chromosome 4"/>
</dbReference>
<name>A0ABQ9HE50_9NEOP</name>
<evidence type="ECO:0000313" key="1">
    <source>
        <dbReference type="EMBL" id="KAJ8882534.1"/>
    </source>
</evidence>
<proteinExistence type="predicted"/>
<reference evidence="1 2" key="1">
    <citation type="submission" date="2023-02" db="EMBL/GenBank/DDBJ databases">
        <title>LHISI_Scaffold_Assembly.</title>
        <authorList>
            <person name="Stuart O.P."/>
            <person name="Cleave R."/>
            <person name="Magrath M.J.L."/>
            <person name="Mikheyev A.S."/>
        </authorList>
    </citation>
    <scope>NUCLEOTIDE SEQUENCE [LARGE SCALE GENOMIC DNA]</scope>
    <source>
        <strain evidence="1">Daus_M_001</strain>
        <tissue evidence="1">Leg muscle</tissue>
    </source>
</reference>
<evidence type="ECO:0000313" key="2">
    <source>
        <dbReference type="Proteomes" id="UP001159363"/>
    </source>
</evidence>
<accession>A0ABQ9HE50</accession>
<protein>
    <submittedName>
        <fullName evidence="1">Uncharacterized protein</fullName>
    </submittedName>
</protein>
<keyword evidence="2" id="KW-1185">Reference proteome</keyword>
<comment type="caution">
    <text evidence="1">The sequence shown here is derived from an EMBL/GenBank/DDBJ whole genome shotgun (WGS) entry which is preliminary data.</text>
</comment>
<dbReference type="EMBL" id="JARBHB010000005">
    <property type="protein sequence ID" value="KAJ8882534.1"/>
    <property type="molecule type" value="Genomic_DNA"/>
</dbReference>
<organism evidence="1 2">
    <name type="scientific">Dryococelus australis</name>
    <dbReference type="NCBI Taxonomy" id="614101"/>
    <lineage>
        <taxon>Eukaryota</taxon>
        <taxon>Metazoa</taxon>
        <taxon>Ecdysozoa</taxon>
        <taxon>Arthropoda</taxon>
        <taxon>Hexapoda</taxon>
        <taxon>Insecta</taxon>
        <taxon>Pterygota</taxon>
        <taxon>Neoptera</taxon>
        <taxon>Polyneoptera</taxon>
        <taxon>Phasmatodea</taxon>
        <taxon>Verophasmatodea</taxon>
        <taxon>Anareolatae</taxon>
        <taxon>Phasmatidae</taxon>
        <taxon>Eurycanthinae</taxon>
        <taxon>Dryococelus</taxon>
    </lineage>
</organism>
<sequence length="157" mass="17871">MCNTDQELLLGDNRQQSLAACRWGRYSPASRNAVRVAYQLVSVSVLAGQTPAIHTNKAPTHEELFLAFEVEQRGSDKDDAATLLKCAISTKHKARNWQAAWLCYLYVWDFEHTLTMWETCQCCRIVDGPVEHENAFSSKQLPMVRYELLLSAYSNEV</sequence>